<dbReference type="InterPro" id="IPR009057">
    <property type="entry name" value="Homeodomain-like_sf"/>
</dbReference>
<dbReference type="InterPro" id="IPR014710">
    <property type="entry name" value="RmlC-like_jellyroll"/>
</dbReference>
<dbReference type="InterPro" id="IPR018060">
    <property type="entry name" value="HTH_AraC"/>
</dbReference>
<dbReference type="PANTHER" id="PTHR43280:SF32">
    <property type="entry name" value="TRANSCRIPTIONAL REGULATORY PROTEIN"/>
    <property type="match status" value="1"/>
</dbReference>
<dbReference type="Pfam" id="PF12833">
    <property type="entry name" value="HTH_18"/>
    <property type="match status" value="1"/>
</dbReference>
<protein>
    <submittedName>
        <fullName evidence="7">Helix-turn-helix domain-containing protein</fullName>
    </submittedName>
</protein>
<dbReference type="Pfam" id="PF02311">
    <property type="entry name" value="AraC_binding"/>
    <property type="match status" value="1"/>
</dbReference>
<dbReference type="InterPro" id="IPR003313">
    <property type="entry name" value="AraC-bd"/>
</dbReference>
<dbReference type="PRINTS" id="PR00032">
    <property type="entry name" value="HTHARAC"/>
</dbReference>
<evidence type="ECO:0000256" key="3">
    <source>
        <dbReference type="ARBA" id="ARBA00023159"/>
    </source>
</evidence>
<evidence type="ECO:0000259" key="6">
    <source>
        <dbReference type="PROSITE" id="PS01124"/>
    </source>
</evidence>
<dbReference type="SUPFAM" id="SSF46689">
    <property type="entry name" value="Homeodomain-like"/>
    <property type="match status" value="1"/>
</dbReference>
<evidence type="ECO:0000256" key="4">
    <source>
        <dbReference type="ARBA" id="ARBA00023163"/>
    </source>
</evidence>
<feature type="region of interest" description="Disordered" evidence="5">
    <location>
        <begin position="185"/>
        <end position="206"/>
    </location>
</feature>
<keyword evidence="3" id="KW-0010">Activator</keyword>
<dbReference type="Proteomes" id="UP000313645">
    <property type="component" value="Unassembled WGS sequence"/>
</dbReference>
<dbReference type="Gene3D" id="2.60.120.10">
    <property type="entry name" value="Jelly Rolls"/>
    <property type="match status" value="1"/>
</dbReference>
<dbReference type="SMART" id="SM00342">
    <property type="entry name" value="HTH_ARAC"/>
    <property type="match status" value="1"/>
</dbReference>
<dbReference type="PROSITE" id="PS01124">
    <property type="entry name" value="HTH_ARAC_FAMILY_2"/>
    <property type="match status" value="1"/>
</dbReference>
<name>A0ABY1ZH78_9GAMM</name>
<sequence>MVEKVDRTGAGIDRIPVFKLYGETRQWPTPDLLHCESIAARSRLHDWHIRTHRHADLVHVLYIQAGQVALELEGLEHRLEGPLLIVIPAMTIHGFRFSEDIDGHIITLARPLAEHLANWPGAAAPVLIRPGYYPLPAGRQARRIQRLVEEIAEEYHDPGIGRDMALHGLIQALVSQLMRRRHIDDTARAESHPRRGAARPDRSGEHVRQFQSLIEQHFLDQPTIDWFAAALGITAAHLNALCRRETGASALQLLHERVLLEAKRNLTYTNLTISQVSDMLGFSEPAYFTRFFKRLTGLTPKAFRLRHSGSQEGRPTDLENPEPGEAGR</sequence>
<keyword evidence="4" id="KW-0804">Transcription</keyword>
<dbReference type="CDD" id="cd06999">
    <property type="entry name" value="cupin_HpaA-like_N"/>
    <property type="match status" value="1"/>
</dbReference>
<organism evidence="7 8">
    <name type="scientific">Marinobacter halodurans</name>
    <dbReference type="NCBI Taxonomy" id="2528979"/>
    <lineage>
        <taxon>Bacteria</taxon>
        <taxon>Pseudomonadati</taxon>
        <taxon>Pseudomonadota</taxon>
        <taxon>Gammaproteobacteria</taxon>
        <taxon>Pseudomonadales</taxon>
        <taxon>Marinobacteraceae</taxon>
        <taxon>Marinobacter</taxon>
    </lineage>
</organism>
<reference evidence="7 8" key="1">
    <citation type="submission" date="2019-02" db="EMBL/GenBank/DDBJ databases">
        <title>Marinobacter halodurans sp. nov., a marine bacterium isolated from sea tidal flat.</title>
        <authorList>
            <person name="Yoo Y."/>
            <person name="Lee D.W."/>
            <person name="Kim B.S."/>
            <person name="Kim J.-J."/>
        </authorList>
    </citation>
    <scope>NUCLEOTIDE SEQUENCE [LARGE SCALE GENOMIC DNA]</scope>
    <source>
        <strain evidence="7 8">YJ-S3-2</strain>
    </source>
</reference>
<accession>A0ABY1ZH78</accession>
<dbReference type="EMBL" id="SJDL01000028">
    <property type="protein sequence ID" value="TBW52239.1"/>
    <property type="molecule type" value="Genomic_DNA"/>
</dbReference>
<evidence type="ECO:0000256" key="2">
    <source>
        <dbReference type="ARBA" id="ARBA00023125"/>
    </source>
</evidence>
<keyword evidence="8" id="KW-1185">Reference proteome</keyword>
<dbReference type="SUPFAM" id="SSF51215">
    <property type="entry name" value="Regulatory protein AraC"/>
    <property type="match status" value="1"/>
</dbReference>
<evidence type="ECO:0000256" key="1">
    <source>
        <dbReference type="ARBA" id="ARBA00023015"/>
    </source>
</evidence>
<proteinExistence type="predicted"/>
<comment type="caution">
    <text evidence="7">The sequence shown here is derived from an EMBL/GenBank/DDBJ whole genome shotgun (WGS) entry which is preliminary data.</text>
</comment>
<dbReference type="PANTHER" id="PTHR43280">
    <property type="entry name" value="ARAC-FAMILY TRANSCRIPTIONAL REGULATOR"/>
    <property type="match status" value="1"/>
</dbReference>
<evidence type="ECO:0000313" key="8">
    <source>
        <dbReference type="Proteomes" id="UP000313645"/>
    </source>
</evidence>
<evidence type="ECO:0000313" key="7">
    <source>
        <dbReference type="EMBL" id="TBW52239.1"/>
    </source>
</evidence>
<dbReference type="InterPro" id="IPR047264">
    <property type="entry name" value="Cupin_HpaA-like_N"/>
</dbReference>
<dbReference type="InterPro" id="IPR020449">
    <property type="entry name" value="Tscrpt_reg_AraC-type_HTH"/>
</dbReference>
<feature type="region of interest" description="Disordered" evidence="5">
    <location>
        <begin position="304"/>
        <end position="328"/>
    </location>
</feature>
<dbReference type="InterPro" id="IPR037923">
    <property type="entry name" value="HTH-like"/>
</dbReference>
<gene>
    <name evidence="7" type="ORF">EZI54_16500</name>
</gene>
<keyword evidence="1" id="KW-0805">Transcription regulation</keyword>
<feature type="domain" description="HTH araC/xylS-type" evidence="6">
    <location>
        <begin position="208"/>
        <end position="306"/>
    </location>
</feature>
<evidence type="ECO:0000256" key="5">
    <source>
        <dbReference type="SAM" id="MobiDB-lite"/>
    </source>
</evidence>
<dbReference type="Gene3D" id="1.10.10.60">
    <property type="entry name" value="Homeodomain-like"/>
    <property type="match status" value="1"/>
</dbReference>
<keyword evidence="2" id="KW-0238">DNA-binding</keyword>